<dbReference type="OrthoDB" id="3745632at2759"/>
<protein>
    <submittedName>
        <fullName evidence="1">Uncharacterized protein</fullName>
    </submittedName>
</protein>
<dbReference type="Proteomes" id="UP000799777">
    <property type="component" value="Unassembled WGS sequence"/>
</dbReference>
<dbReference type="EMBL" id="ML978634">
    <property type="protein sequence ID" value="KAF2022461.1"/>
    <property type="molecule type" value="Genomic_DNA"/>
</dbReference>
<accession>A0A9P4GWF8</accession>
<sequence>MLNTDPDQYDLIPVQNRFPSHLIQAFGFGKVDRVYVSLDQDGRVQFAEAELIEAPYKRMLITVSELLRIFGEGGETIDVTVLNPCPKFRLDPVRRMPEVDEALDISIFDVACLVDIMSAWHLSSHGTL</sequence>
<evidence type="ECO:0000313" key="1">
    <source>
        <dbReference type="EMBL" id="KAF2022461.1"/>
    </source>
</evidence>
<gene>
    <name evidence="1" type="ORF">EK21DRAFT_119741</name>
</gene>
<comment type="caution">
    <text evidence="1">The sequence shown here is derived from an EMBL/GenBank/DDBJ whole genome shotgun (WGS) entry which is preliminary data.</text>
</comment>
<keyword evidence="2" id="KW-1185">Reference proteome</keyword>
<reference evidence="1" key="1">
    <citation type="journal article" date="2020" name="Stud. Mycol.">
        <title>101 Dothideomycetes genomes: a test case for predicting lifestyles and emergence of pathogens.</title>
        <authorList>
            <person name="Haridas S."/>
            <person name="Albert R."/>
            <person name="Binder M."/>
            <person name="Bloem J."/>
            <person name="Labutti K."/>
            <person name="Salamov A."/>
            <person name="Andreopoulos B."/>
            <person name="Baker S."/>
            <person name="Barry K."/>
            <person name="Bills G."/>
            <person name="Bluhm B."/>
            <person name="Cannon C."/>
            <person name="Castanera R."/>
            <person name="Culley D."/>
            <person name="Daum C."/>
            <person name="Ezra D."/>
            <person name="Gonzalez J."/>
            <person name="Henrissat B."/>
            <person name="Kuo A."/>
            <person name="Liang C."/>
            <person name="Lipzen A."/>
            <person name="Lutzoni F."/>
            <person name="Magnuson J."/>
            <person name="Mondo S."/>
            <person name="Nolan M."/>
            <person name="Ohm R."/>
            <person name="Pangilinan J."/>
            <person name="Park H.-J."/>
            <person name="Ramirez L."/>
            <person name="Alfaro M."/>
            <person name="Sun H."/>
            <person name="Tritt A."/>
            <person name="Yoshinaga Y."/>
            <person name="Zwiers L.-H."/>
            <person name="Turgeon B."/>
            <person name="Goodwin S."/>
            <person name="Spatafora J."/>
            <person name="Crous P."/>
            <person name="Grigoriev I."/>
        </authorList>
    </citation>
    <scope>NUCLEOTIDE SEQUENCE</scope>
    <source>
        <strain evidence="1">CBS 110217</strain>
    </source>
</reference>
<name>A0A9P4GWF8_9PLEO</name>
<dbReference type="AlphaFoldDB" id="A0A9P4GWF8"/>
<organism evidence="1 2">
    <name type="scientific">Setomelanomma holmii</name>
    <dbReference type="NCBI Taxonomy" id="210430"/>
    <lineage>
        <taxon>Eukaryota</taxon>
        <taxon>Fungi</taxon>
        <taxon>Dikarya</taxon>
        <taxon>Ascomycota</taxon>
        <taxon>Pezizomycotina</taxon>
        <taxon>Dothideomycetes</taxon>
        <taxon>Pleosporomycetidae</taxon>
        <taxon>Pleosporales</taxon>
        <taxon>Pleosporineae</taxon>
        <taxon>Phaeosphaeriaceae</taxon>
        <taxon>Setomelanomma</taxon>
    </lineage>
</organism>
<proteinExistence type="predicted"/>
<evidence type="ECO:0000313" key="2">
    <source>
        <dbReference type="Proteomes" id="UP000799777"/>
    </source>
</evidence>